<accession>A0AAV7KUG5</accession>
<dbReference type="Proteomes" id="UP001066276">
    <property type="component" value="Chromosome 12"/>
</dbReference>
<sequence length="147" mass="16208">MLFLERGRVLGRSASWPDAVFWRVSGGPGAAAGPGASAGPGPAPVWVLPPLIRVPPPVLPPVRVLAPPIRVPLLVRVLSHWSRSQRRVLCPICRFLCSPPLKDYGEKGFTKPFVTPKWSWLGSCLIHIRVWNNVRTGATGVWWARPR</sequence>
<evidence type="ECO:0000313" key="1">
    <source>
        <dbReference type="EMBL" id="KAJ1082164.1"/>
    </source>
</evidence>
<evidence type="ECO:0000313" key="2">
    <source>
        <dbReference type="Proteomes" id="UP001066276"/>
    </source>
</evidence>
<protein>
    <submittedName>
        <fullName evidence="1">Uncharacterized protein</fullName>
    </submittedName>
</protein>
<dbReference type="EMBL" id="JANPWB010000016">
    <property type="protein sequence ID" value="KAJ1082164.1"/>
    <property type="molecule type" value="Genomic_DNA"/>
</dbReference>
<comment type="caution">
    <text evidence="1">The sequence shown here is derived from an EMBL/GenBank/DDBJ whole genome shotgun (WGS) entry which is preliminary data.</text>
</comment>
<gene>
    <name evidence="1" type="ORF">NDU88_002334</name>
</gene>
<proteinExistence type="predicted"/>
<organism evidence="1 2">
    <name type="scientific">Pleurodeles waltl</name>
    <name type="common">Iberian ribbed newt</name>
    <dbReference type="NCBI Taxonomy" id="8319"/>
    <lineage>
        <taxon>Eukaryota</taxon>
        <taxon>Metazoa</taxon>
        <taxon>Chordata</taxon>
        <taxon>Craniata</taxon>
        <taxon>Vertebrata</taxon>
        <taxon>Euteleostomi</taxon>
        <taxon>Amphibia</taxon>
        <taxon>Batrachia</taxon>
        <taxon>Caudata</taxon>
        <taxon>Salamandroidea</taxon>
        <taxon>Salamandridae</taxon>
        <taxon>Pleurodelinae</taxon>
        <taxon>Pleurodeles</taxon>
    </lineage>
</organism>
<name>A0AAV7KUG5_PLEWA</name>
<reference evidence="1" key="1">
    <citation type="journal article" date="2022" name="bioRxiv">
        <title>Sequencing and chromosome-scale assembly of the giantPleurodeles waltlgenome.</title>
        <authorList>
            <person name="Brown T."/>
            <person name="Elewa A."/>
            <person name="Iarovenko S."/>
            <person name="Subramanian E."/>
            <person name="Araus A.J."/>
            <person name="Petzold A."/>
            <person name="Susuki M."/>
            <person name="Suzuki K.-i.T."/>
            <person name="Hayashi T."/>
            <person name="Toyoda A."/>
            <person name="Oliveira C."/>
            <person name="Osipova E."/>
            <person name="Leigh N.D."/>
            <person name="Simon A."/>
            <person name="Yun M.H."/>
        </authorList>
    </citation>
    <scope>NUCLEOTIDE SEQUENCE</scope>
    <source>
        <strain evidence="1">20211129_DDA</strain>
        <tissue evidence="1">Liver</tissue>
    </source>
</reference>
<keyword evidence="2" id="KW-1185">Reference proteome</keyword>
<dbReference type="AlphaFoldDB" id="A0AAV7KUG5"/>